<accession>A0A1W5PVL6</accession>
<proteinExistence type="predicted"/>
<protein>
    <submittedName>
        <fullName evidence="1">Cap</fullName>
    </submittedName>
</protein>
<organism evidence="1 2">
    <name type="scientific">Circular ssDNA virus sp</name>
    <dbReference type="NCBI Taxonomy" id="2805939"/>
    <lineage>
        <taxon>Viruses</taxon>
    </lineage>
</organism>
<sequence length="257" mass="29143">MTSPATALSNFIMAYFYRRRYGLRRRRRYARRFRRAYRRYNRNLIPITMTKKKATMTITRTVPVTFTIPASSRFSHTLNFTPLGHDSNGSHPSYWNLVSPGLFRVYASLFDEVKCDKFSVSVMLVASNLTGAGFTVNQLCDRKFQLHDMSASGDTVAYSLGSKRTDVNNQRSGPVVMTVSASGIQESAMYIDTDYNSSDNDQLDWFTRGYPMNFNPNIMVSLTPQVISSNEISVTASVRLTGQFTFRNPKGYGLSEK</sequence>
<evidence type="ECO:0000313" key="2">
    <source>
        <dbReference type="Proteomes" id="UP000268925"/>
    </source>
</evidence>
<dbReference type="Proteomes" id="UP000268925">
    <property type="component" value="Segment"/>
</dbReference>
<keyword evidence="2" id="KW-1185">Reference proteome</keyword>
<evidence type="ECO:0000313" key="1">
    <source>
        <dbReference type="EMBL" id="APG55795.1"/>
    </source>
</evidence>
<dbReference type="EMBL" id="KU043406">
    <property type="protein sequence ID" value="APG55795.1"/>
    <property type="molecule type" value="Genomic_DNA"/>
</dbReference>
<name>A0A1W5PVL6_9VIRU</name>
<reference evidence="1 2" key="1">
    <citation type="submission" date="2015-11" db="EMBL/GenBank/DDBJ databases">
        <title>Gut virome of resus macaques with acute and chronic diarrhea versus healthy controlls.</title>
        <authorList>
            <person name="Kapusinszky B."/>
            <person name="Ardeshir A."/>
            <person name="Mulvaney U."/>
            <person name="Deng X."/>
            <person name="Delwart E.L."/>
        </authorList>
    </citation>
    <scope>NUCLEOTIDE SEQUENCE [LARGE SCALE GENOMIC DNA]</scope>
    <source>
        <strain evidence="1">Cg_1467</strain>
    </source>
</reference>